<proteinExistence type="inferred from homology"/>
<dbReference type="InterPro" id="IPR011330">
    <property type="entry name" value="Glyco_hydro/deAcase_b/a-brl"/>
</dbReference>
<evidence type="ECO:0000313" key="7">
    <source>
        <dbReference type="EMBL" id="RIJ46345.1"/>
    </source>
</evidence>
<keyword evidence="3" id="KW-0119">Carbohydrate metabolism</keyword>
<evidence type="ECO:0000256" key="4">
    <source>
        <dbReference type="ARBA" id="ARBA00023295"/>
    </source>
</evidence>
<dbReference type="GO" id="GO:0016810">
    <property type="term" value="F:hydrolase activity, acting on carbon-nitrogen (but not peptide) bonds"/>
    <property type="evidence" value="ECO:0007669"/>
    <property type="project" value="InterPro"/>
</dbReference>
<accession>A0A399SW61</accession>
<keyword evidence="4" id="KW-0326">Glycosidase</keyword>
<dbReference type="AlphaFoldDB" id="A0A399SW61"/>
<organism evidence="7 8">
    <name type="scientific">Maribellus luteus</name>
    <dbReference type="NCBI Taxonomy" id="2305463"/>
    <lineage>
        <taxon>Bacteria</taxon>
        <taxon>Pseudomonadati</taxon>
        <taxon>Bacteroidota</taxon>
        <taxon>Bacteroidia</taxon>
        <taxon>Marinilabiliales</taxon>
        <taxon>Prolixibacteraceae</taxon>
        <taxon>Maribellus</taxon>
    </lineage>
</organism>
<dbReference type="InterPro" id="IPR012341">
    <property type="entry name" value="6hp_glycosidase-like_sf"/>
</dbReference>
<dbReference type="Gene3D" id="2.60.40.10">
    <property type="entry name" value="Immunoglobulins"/>
    <property type="match status" value="1"/>
</dbReference>
<dbReference type="PROSITE" id="PS51677">
    <property type="entry name" value="NODB"/>
    <property type="match status" value="1"/>
</dbReference>
<dbReference type="InterPro" id="IPR001701">
    <property type="entry name" value="Glyco_hydro_9"/>
</dbReference>
<feature type="domain" description="NodB homology" evidence="6">
    <location>
        <begin position="614"/>
        <end position="823"/>
    </location>
</feature>
<evidence type="ECO:0000256" key="2">
    <source>
        <dbReference type="ARBA" id="ARBA00022801"/>
    </source>
</evidence>
<dbReference type="RefSeq" id="WP_119439619.1">
    <property type="nucleotide sequence ID" value="NZ_QWGR01000015.1"/>
</dbReference>
<gene>
    <name evidence="7" type="ORF">D1614_19280</name>
</gene>
<dbReference type="InterPro" id="IPR013783">
    <property type="entry name" value="Ig-like_fold"/>
</dbReference>
<dbReference type="CDD" id="cd10917">
    <property type="entry name" value="CE4_NodB_like_6s_7s"/>
    <property type="match status" value="1"/>
</dbReference>
<keyword evidence="5" id="KW-0624">Polysaccharide degradation</keyword>
<dbReference type="CDD" id="cd02850">
    <property type="entry name" value="E_set_Cellulase_N"/>
    <property type="match status" value="1"/>
</dbReference>
<name>A0A399SW61_9BACT</name>
<dbReference type="Gene3D" id="1.50.10.10">
    <property type="match status" value="1"/>
</dbReference>
<evidence type="ECO:0000313" key="8">
    <source>
        <dbReference type="Proteomes" id="UP000265926"/>
    </source>
</evidence>
<dbReference type="EMBL" id="QWGR01000015">
    <property type="protein sequence ID" value="RIJ46345.1"/>
    <property type="molecule type" value="Genomic_DNA"/>
</dbReference>
<dbReference type="SUPFAM" id="SSF81296">
    <property type="entry name" value="E set domains"/>
    <property type="match status" value="1"/>
</dbReference>
<dbReference type="InterPro" id="IPR008928">
    <property type="entry name" value="6-hairpin_glycosidase_sf"/>
</dbReference>
<comment type="caution">
    <text evidence="7">The sequence shown here is derived from an EMBL/GenBank/DDBJ whole genome shotgun (WGS) entry which is preliminary data.</text>
</comment>
<evidence type="ECO:0000256" key="1">
    <source>
        <dbReference type="ARBA" id="ARBA00007072"/>
    </source>
</evidence>
<dbReference type="Pfam" id="PF00759">
    <property type="entry name" value="Glyco_hydro_9"/>
    <property type="match status" value="1"/>
</dbReference>
<protein>
    <submittedName>
        <fullName evidence="7">Cellulase</fullName>
    </submittedName>
</protein>
<dbReference type="Proteomes" id="UP000265926">
    <property type="component" value="Unassembled WGS sequence"/>
</dbReference>
<dbReference type="Pfam" id="PF02927">
    <property type="entry name" value="CelD_N"/>
    <property type="match status" value="1"/>
</dbReference>
<dbReference type="InterPro" id="IPR004197">
    <property type="entry name" value="Cellulase_Ig-like"/>
</dbReference>
<dbReference type="SUPFAM" id="SSF88713">
    <property type="entry name" value="Glycoside hydrolase/deacetylase"/>
    <property type="match status" value="1"/>
</dbReference>
<keyword evidence="2" id="KW-0378">Hydrolase</keyword>
<dbReference type="Pfam" id="PF01522">
    <property type="entry name" value="Polysacc_deac_1"/>
    <property type="match status" value="1"/>
</dbReference>
<evidence type="ECO:0000256" key="5">
    <source>
        <dbReference type="ARBA" id="ARBA00023326"/>
    </source>
</evidence>
<dbReference type="GO" id="GO:0008810">
    <property type="term" value="F:cellulase activity"/>
    <property type="evidence" value="ECO:0007669"/>
    <property type="project" value="InterPro"/>
</dbReference>
<evidence type="ECO:0000259" key="6">
    <source>
        <dbReference type="PROSITE" id="PS51677"/>
    </source>
</evidence>
<comment type="similarity">
    <text evidence="1">Belongs to the glycosyl hydrolase 9 (cellulase E) family.</text>
</comment>
<dbReference type="PANTHER" id="PTHR22298">
    <property type="entry name" value="ENDO-1,4-BETA-GLUCANASE"/>
    <property type="match status" value="1"/>
</dbReference>
<keyword evidence="8" id="KW-1185">Reference proteome</keyword>
<dbReference type="SUPFAM" id="SSF48208">
    <property type="entry name" value="Six-hairpin glycosidases"/>
    <property type="match status" value="1"/>
</dbReference>
<dbReference type="OrthoDB" id="9808897at2"/>
<reference evidence="7 8" key="1">
    <citation type="submission" date="2018-08" db="EMBL/GenBank/DDBJ databases">
        <title>Pallidiluteibacterium maritimus gen. nov., sp. nov., isolated from coastal sediment.</title>
        <authorList>
            <person name="Zhou L.Y."/>
        </authorList>
    </citation>
    <scope>NUCLEOTIDE SEQUENCE [LARGE SCALE GENOMIC DNA]</scope>
    <source>
        <strain evidence="7 8">XSD2</strain>
    </source>
</reference>
<dbReference type="GO" id="GO:0000272">
    <property type="term" value="P:polysaccharide catabolic process"/>
    <property type="evidence" value="ECO:0007669"/>
    <property type="project" value="UniProtKB-KW"/>
</dbReference>
<evidence type="ECO:0000256" key="3">
    <source>
        <dbReference type="ARBA" id="ARBA00023277"/>
    </source>
</evidence>
<dbReference type="InterPro" id="IPR014756">
    <property type="entry name" value="Ig_E-set"/>
</dbReference>
<dbReference type="InterPro" id="IPR002509">
    <property type="entry name" value="NODB_dom"/>
</dbReference>
<dbReference type="Gene3D" id="3.20.20.370">
    <property type="entry name" value="Glycoside hydrolase/deacetylase"/>
    <property type="match status" value="1"/>
</dbReference>
<sequence length="825" mass="92483">MHKPTILSTILLLLFCVHVGFAENTIRINQLGYLPNAAKTAVFLSDEKIHIETFSVYNTLSDKKVLETKAQAANAEIWGKQSAYQFDFSELTSEGGYYIVAASTKSPSLRIAGDVYNGTADYILNYMRQQRCGFNPFFEDSCHVHDGIIVDHPTRSGEKIDVTGGWHDASDYLQYVTTSANATYQMLFAYQQNPGVFGDAYDANGLPGKNGIPDILDEARWGLEWLLKMNPGKNEMYNQIADDRDHRGYRLPTEDTVSYGLGNARPVYFVTGKPQGLGKHKNRSTGVASTAAKYTSAFALGAKLFTQIDAAFAAQLNTKASDAWEFAMSDPGVCQTACVVSPYFYEEGNYIDDMELAAASLYQASGDKAYSQQANYWGELEPVTPWMELHRARHYQYYPFVNLGHFLQAQSSDPAIAKKYQALMKQGLEDIKRYAADDPFRIGVPFVWCSNNFVVAAATQARLYRELTGDKSYEKMEAALIDWLFGCNPWGTSMICGLPEGGDNPQHPHSSITVLMNQTTTGGLVDGPVYSYIYESLRGIQLTKEDVYANFQNGKAVYHDDIGDYSSNEPTMDGTASLSFVLSSLEAEGQKETDLTNCVKDKEGAIIRMDTTQANVYLIFSAHDFNDGGETIANTLKQRNVKASFFFTGSFYDHASNKNLISQLIRDGHYLGAHSDKHLLYADWNRRDSLLLSRDEFESDLTANYRKMEKAGIDISSATYFLPPYEWYNQSIADWTSQLGLNLVNFTSGIRTNADYTTPDMKNYKSSELILNDLKEKEKNQPGMLKGAMILIHLGTSEKRTDKLYNRLDELIDFLESKEYQPTRL</sequence>